<keyword evidence="12" id="KW-1185">Reference proteome</keyword>
<evidence type="ECO:0000259" key="10">
    <source>
        <dbReference type="Pfam" id="PF04290"/>
    </source>
</evidence>
<evidence type="ECO:0000256" key="3">
    <source>
        <dbReference type="ARBA" id="ARBA00022475"/>
    </source>
</evidence>
<keyword evidence="2 9" id="KW-0813">Transport</keyword>
<protein>
    <recommendedName>
        <fullName evidence="9">TRAP transporter small permease protein</fullName>
    </recommendedName>
</protein>
<dbReference type="InterPro" id="IPR007387">
    <property type="entry name" value="TRAP_DctQ"/>
</dbReference>
<evidence type="ECO:0000256" key="4">
    <source>
        <dbReference type="ARBA" id="ARBA00022519"/>
    </source>
</evidence>
<evidence type="ECO:0000256" key="9">
    <source>
        <dbReference type="RuleBase" id="RU369079"/>
    </source>
</evidence>
<evidence type="ECO:0000256" key="2">
    <source>
        <dbReference type="ARBA" id="ARBA00022448"/>
    </source>
</evidence>
<evidence type="ECO:0000256" key="6">
    <source>
        <dbReference type="ARBA" id="ARBA00022989"/>
    </source>
</evidence>
<organism evidence="11 12">
    <name type="scientific">Spectribacter hydrogenoxidans</name>
    <dbReference type="NCBI Taxonomy" id="3075608"/>
    <lineage>
        <taxon>Bacteria</taxon>
        <taxon>Pseudomonadati</taxon>
        <taxon>Pseudomonadota</taxon>
        <taxon>Gammaproteobacteria</taxon>
        <taxon>Salinisphaerales</taxon>
        <taxon>Salinisphaeraceae</taxon>
        <taxon>Spectribacter</taxon>
    </lineage>
</organism>
<comment type="subcellular location">
    <subcellularLocation>
        <location evidence="1 9">Cell inner membrane</location>
        <topology evidence="1 9">Multi-pass membrane protein</topology>
    </subcellularLocation>
</comment>
<feature type="domain" description="Tripartite ATP-independent periplasmic transporters DctQ component" evidence="10">
    <location>
        <begin position="36"/>
        <end position="158"/>
    </location>
</feature>
<evidence type="ECO:0000313" key="11">
    <source>
        <dbReference type="EMBL" id="MDT0634767.1"/>
    </source>
</evidence>
<evidence type="ECO:0000256" key="7">
    <source>
        <dbReference type="ARBA" id="ARBA00023136"/>
    </source>
</evidence>
<keyword evidence="7 9" id="KW-0472">Membrane</keyword>
<dbReference type="EMBL" id="JAVRIB010000006">
    <property type="protein sequence ID" value="MDT0634767.1"/>
    <property type="molecule type" value="Genomic_DNA"/>
</dbReference>
<dbReference type="Proteomes" id="UP001251857">
    <property type="component" value="Unassembled WGS sequence"/>
</dbReference>
<comment type="similarity">
    <text evidence="8 9">Belongs to the TRAP transporter small permease family.</text>
</comment>
<dbReference type="RefSeq" id="WP_311652577.1">
    <property type="nucleotide sequence ID" value="NZ_JAVRIB010000006.1"/>
</dbReference>
<evidence type="ECO:0000256" key="8">
    <source>
        <dbReference type="ARBA" id="ARBA00038436"/>
    </source>
</evidence>
<comment type="subunit">
    <text evidence="9">The complex comprises the extracytoplasmic solute receptor protein and the two transmembrane proteins.</text>
</comment>
<comment type="caution">
    <text evidence="11">The sequence shown here is derived from an EMBL/GenBank/DDBJ whole genome shotgun (WGS) entry which is preliminary data.</text>
</comment>
<gene>
    <name evidence="11" type="ORF">RM532_07330</name>
</gene>
<reference evidence="11 12" key="1">
    <citation type="submission" date="2023-09" db="EMBL/GenBank/DDBJ databases">
        <authorList>
            <person name="Rey-Velasco X."/>
        </authorList>
    </citation>
    <scope>NUCLEOTIDE SEQUENCE [LARGE SCALE GENOMIC DNA]</scope>
    <source>
        <strain evidence="11 12">W335</strain>
    </source>
</reference>
<feature type="transmembrane region" description="Helical" evidence="9">
    <location>
        <begin position="53"/>
        <end position="70"/>
    </location>
</feature>
<feature type="transmembrane region" description="Helical" evidence="9">
    <location>
        <begin position="137"/>
        <end position="156"/>
    </location>
</feature>
<dbReference type="Pfam" id="PF04290">
    <property type="entry name" value="DctQ"/>
    <property type="match status" value="1"/>
</dbReference>
<evidence type="ECO:0000256" key="1">
    <source>
        <dbReference type="ARBA" id="ARBA00004429"/>
    </source>
</evidence>
<proteinExistence type="inferred from homology"/>
<keyword evidence="4 9" id="KW-0997">Cell inner membrane</keyword>
<keyword evidence="5 9" id="KW-0812">Transmembrane</keyword>
<keyword evidence="6 9" id="KW-1133">Transmembrane helix</keyword>
<dbReference type="InterPro" id="IPR055348">
    <property type="entry name" value="DctQ"/>
</dbReference>
<dbReference type="PANTHER" id="PTHR35011">
    <property type="entry name" value="2,3-DIKETO-L-GULONATE TRAP TRANSPORTER SMALL PERMEASE PROTEIN YIAM"/>
    <property type="match status" value="1"/>
</dbReference>
<evidence type="ECO:0000313" key="12">
    <source>
        <dbReference type="Proteomes" id="UP001251857"/>
    </source>
</evidence>
<evidence type="ECO:0000256" key="5">
    <source>
        <dbReference type="ARBA" id="ARBA00022692"/>
    </source>
</evidence>
<name>A0ABU3BZP0_9GAMM</name>
<keyword evidence="3" id="KW-1003">Cell membrane</keyword>
<comment type="function">
    <text evidence="9">Part of the tripartite ATP-independent periplasmic (TRAP) transport system.</text>
</comment>
<accession>A0ABU3BZP0</accession>
<dbReference type="PANTHER" id="PTHR35011:SF4">
    <property type="entry name" value="SLL1102 PROTEIN"/>
    <property type="match status" value="1"/>
</dbReference>
<feature type="transmembrane region" description="Helical" evidence="9">
    <location>
        <begin position="91"/>
        <end position="117"/>
    </location>
</feature>
<feature type="transmembrane region" description="Helical" evidence="9">
    <location>
        <begin position="21"/>
        <end position="41"/>
    </location>
</feature>
<sequence length="176" mass="19083">MTRLARLVAGIDAVNNAIGRGVAWLTLAMVLADALVVGLRYGFGIGWTGLQESVTYMHATVFLLAAAYALNRDDHVRVDIFQRQWSLRRRALVDLLGSLCLLLPVAVTLAALSLGYVADAWRRMETSAQPGGLPFVYLLKTLILVVAAQLAAAALARAGHSWLTLRDNPTEAGSWR</sequence>